<proteinExistence type="predicted"/>
<protein>
    <submittedName>
        <fullName evidence="3">Uncharacterized protein LOC104222843</fullName>
    </submittedName>
</protein>
<reference evidence="3" key="2">
    <citation type="submission" date="2025-08" db="UniProtKB">
        <authorList>
            <consortium name="RefSeq"/>
        </authorList>
    </citation>
    <scope>IDENTIFICATION</scope>
    <source>
        <tissue evidence="3">Leaf</tissue>
    </source>
</reference>
<name>A0A1U7W5I7_NICSY</name>
<keyword evidence="2" id="KW-1185">Reference proteome</keyword>
<evidence type="ECO:0000313" key="3">
    <source>
        <dbReference type="RefSeq" id="XP_009772466.1"/>
    </source>
</evidence>
<accession>A0A1U7W5I7</accession>
<reference evidence="2" key="1">
    <citation type="journal article" date="2013" name="Genome Biol.">
        <title>Reference genomes and transcriptomes of Nicotiana sylvestris and Nicotiana tomentosiformis.</title>
        <authorList>
            <person name="Sierro N."/>
            <person name="Battey J.N."/>
            <person name="Ouadi S."/>
            <person name="Bovet L."/>
            <person name="Goepfert S."/>
            <person name="Bakaher N."/>
            <person name="Peitsch M.C."/>
            <person name="Ivanov N.V."/>
        </authorList>
    </citation>
    <scope>NUCLEOTIDE SEQUENCE [LARGE SCALE GENOMIC DNA]</scope>
</reference>
<gene>
    <name evidence="3" type="primary">LOC104222843</name>
</gene>
<sequence>MPQIEGMPRDATYLATIGELIKDNILEESLADPDSMGTQGQQGRLAHQNTISTSLYQTSCSPPAKPGTSNGPDQFNTRPGHSEVLTLPKNPMALAVPVAFFPLGRASSPKRVSLARFLAE</sequence>
<feature type="compositionally biased region" description="Polar residues" evidence="1">
    <location>
        <begin position="36"/>
        <end position="79"/>
    </location>
</feature>
<dbReference type="RefSeq" id="XP_009772466.1">
    <property type="nucleotide sequence ID" value="XM_009774164.1"/>
</dbReference>
<evidence type="ECO:0000256" key="1">
    <source>
        <dbReference type="SAM" id="MobiDB-lite"/>
    </source>
</evidence>
<dbReference type="AlphaFoldDB" id="A0A1U7W5I7"/>
<feature type="region of interest" description="Disordered" evidence="1">
    <location>
        <begin position="29"/>
        <end position="84"/>
    </location>
</feature>
<dbReference type="Proteomes" id="UP000189701">
    <property type="component" value="Unplaced"/>
</dbReference>
<organism evidence="2 3">
    <name type="scientific">Nicotiana sylvestris</name>
    <name type="common">Wood tobacco</name>
    <name type="synonym">South American tobacco</name>
    <dbReference type="NCBI Taxonomy" id="4096"/>
    <lineage>
        <taxon>Eukaryota</taxon>
        <taxon>Viridiplantae</taxon>
        <taxon>Streptophyta</taxon>
        <taxon>Embryophyta</taxon>
        <taxon>Tracheophyta</taxon>
        <taxon>Spermatophyta</taxon>
        <taxon>Magnoliopsida</taxon>
        <taxon>eudicotyledons</taxon>
        <taxon>Gunneridae</taxon>
        <taxon>Pentapetalae</taxon>
        <taxon>asterids</taxon>
        <taxon>lamiids</taxon>
        <taxon>Solanales</taxon>
        <taxon>Solanaceae</taxon>
        <taxon>Nicotianoideae</taxon>
        <taxon>Nicotianeae</taxon>
        <taxon>Nicotiana</taxon>
    </lineage>
</organism>
<evidence type="ECO:0000313" key="2">
    <source>
        <dbReference type="Proteomes" id="UP000189701"/>
    </source>
</evidence>